<sequence length="270" mass="31268">MKLRRIFLYVFLSAITLYLSVCTYMYIFQRNFLYHPYKNNYLRGEKLNADIKELSIPSTEGITLKSWFYKNPQNKYTVLFFHGNAGELGNRIYKLNELKNLNLNYLIISWRGFSGNKGSPTEQGLYSDARSAVEWLEKNNISKNKIILYGESLGTGVAVEVAQNQNFAGIILESPYTSIVDAAKIYYPYLPVDLILKDKYLSLKKIKNIKSPILIMHGGADIIIPIAMGKKLFDEVKVKKYGYFPQFDRHMMTYNSELKLELQKFIKTLN</sequence>
<keyword evidence="3" id="KW-0378">Hydrolase</keyword>
<comment type="caution">
    <text evidence="3">The sequence shown here is derived from an EMBL/GenBank/DDBJ whole genome shotgun (WGS) entry which is preliminary data.</text>
</comment>
<evidence type="ECO:0000313" key="4">
    <source>
        <dbReference type="Proteomes" id="UP000572953"/>
    </source>
</evidence>
<protein>
    <submittedName>
        <fullName evidence="3">Alpha/beta hydrolase</fullName>
    </submittedName>
</protein>
<feature type="transmembrane region" description="Helical" evidence="1">
    <location>
        <begin position="6"/>
        <end position="28"/>
    </location>
</feature>
<evidence type="ECO:0000313" key="3">
    <source>
        <dbReference type="EMBL" id="NCU63043.1"/>
    </source>
</evidence>
<dbReference type="Proteomes" id="UP000572953">
    <property type="component" value="Unassembled WGS sequence"/>
</dbReference>
<keyword evidence="1" id="KW-0812">Transmembrane</keyword>
<dbReference type="EMBL" id="RGGN01000098">
    <property type="protein sequence ID" value="NCU63043.1"/>
    <property type="molecule type" value="Genomic_DNA"/>
</dbReference>
<dbReference type="Gene3D" id="3.40.50.1820">
    <property type="entry name" value="alpha/beta hydrolase"/>
    <property type="match status" value="1"/>
</dbReference>
<dbReference type="Pfam" id="PF00561">
    <property type="entry name" value="Abhydrolase_1"/>
    <property type="match status" value="1"/>
</dbReference>
<feature type="domain" description="AB hydrolase-1" evidence="2">
    <location>
        <begin position="77"/>
        <end position="177"/>
    </location>
</feature>
<proteinExistence type="predicted"/>
<dbReference type="PANTHER" id="PTHR12277">
    <property type="entry name" value="ALPHA/BETA HYDROLASE DOMAIN-CONTAINING PROTEIN"/>
    <property type="match status" value="1"/>
</dbReference>
<dbReference type="InterPro" id="IPR029058">
    <property type="entry name" value="AB_hydrolase_fold"/>
</dbReference>
<dbReference type="AlphaFoldDB" id="A0A845S5L8"/>
<dbReference type="InterPro" id="IPR000073">
    <property type="entry name" value="AB_hydrolase_1"/>
</dbReference>
<accession>A0A845S5L8</accession>
<dbReference type="SUPFAM" id="SSF53474">
    <property type="entry name" value="alpha/beta-Hydrolases"/>
    <property type="match status" value="1"/>
</dbReference>
<organism evidence="3 4">
    <name type="scientific">Candidatus Fonsibacter lacus</name>
    <dbReference type="NCBI Taxonomy" id="2576439"/>
    <lineage>
        <taxon>Bacteria</taxon>
        <taxon>Pseudomonadati</taxon>
        <taxon>Pseudomonadota</taxon>
        <taxon>Alphaproteobacteria</taxon>
        <taxon>Candidatus Pelagibacterales</taxon>
        <taxon>Candidatus Pelagibacterales incertae sedis</taxon>
        <taxon>Candidatus Fonsibacter</taxon>
    </lineage>
</organism>
<gene>
    <name evidence="3" type="ORF">EBV78_03000</name>
</gene>
<name>A0A845S5L8_9PROT</name>
<evidence type="ECO:0000256" key="1">
    <source>
        <dbReference type="SAM" id="Phobius"/>
    </source>
</evidence>
<dbReference type="PANTHER" id="PTHR12277:SF81">
    <property type="entry name" value="PROTEIN ABHD13"/>
    <property type="match status" value="1"/>
</dbReference>
<keyword evidence="1" id="KW-1133">Transmembrane helix</keyword>
<dbReference type="GO" id="GO:0016787">
    <property type="term" value="F:hydrolase activity"/>
    <property type="evidence" value="ECO:0007669"/>
    <property type="project" value="UniProtKB-KW"/>
</dbReference>
<reference evidence="3 4" key="1">
    <citation type="submission" date="2018-10" db="EMBL/GenBank/DDBJ databases">
        <title>Iterative Subtractive Binning of Freshwater Chronoseries Metagenomes Recovers Nearly Complete Genomes from over Four Hundred Novel Species.</title>
        <authorList>
            <person name="Rodriguez-R L.M."/>
            <person name="Tsementzi D."/>
            <person name="Luo C."/>
            <person name="Konstantinidis K.T."/>
        </authorList>
    </citation>
    <scope>NUCLEOTIDE SEQUENCE [LARGE SCALE GENOMIC DNA]</scope>
    <source>
        <strain evidence="3">WB7_2B_003</strain>
    </source>
</reference>
<keyword evidence="1" id="KW-0472">Membrane</keyword>
<evidence type="ECO:0000259" key="2">
    <source>
        <dbReference type="Pfam" id="PF00561"/>
    </source>
</evidence>